<dbReference type="AlphaFoldDB" id="A0A6L5GGM0"/>
<proteinExistence type="predicted"/>
<dbReference type="RefSeq" id="WP_153027948.1">
    <property type="nucleotide sequence ID" value="NZ_WIAO01000063.1"/>
</dbReference>
<organism evidence="1 2">
    <name type="scientific">Glycomyces albidus</name>
    <dbReference type="NCBI Taxonomy" id="2656774"/>
    <lineage>
        <taxon>Bacteria</taxon>
        <taxon>Bacillati</taxon>
        <taxon>Actinomycetota</taxon>
        <taxon>Actinomycetes</taxon>
        <taxon>Glycomycetales</taxon>
        <taxon>Glycomycetaceae</taxon>
        <taxon>Glycomyces</taxon>
    </lineage>
</organism>
<sequence length="101" mass="10848">MNPEPGQVFRRIERPDSLVVVLSSAEDNRSTGWVTVCVYSLTGMIGNLPATRHLHSLTPSPGFITWTMHQSVPASALAEPVGVVETSALAAARASMEARFN</sequence>
<dbReference type="Proteomes" id="UP000477750">
    <property type="component" value="Unassembled WGS sequence"/>
</dbReference>
<evidence type="ECO:0000313" key="2">
    <source>
        <dbReference type="Proteomes" id="UP000477750"/>
    </source>
</evidence>
<gene>
    <name evidence="1" type="ORF">GFD30_25385</name>
</gene>
<reference evidence="1 2" key="1">
    <citation type="submission" date="2019-10" db="EMBL/GenBank/DDBJ databases">
        <title>Glycomyces albidus sp. nov., a novel actinomycete isolated from rhizosphere soil of wheat (Triticum aestivum L.).</title>
        <authorList>
            <person name="Qian L."/>
        </authorList>
    </citation>
    <scope>NUCLEOTIDE SEQUENCE [LARGE SCALE GENOMIC DNA]</scope>
    <source>
        <strain evidence="1 2">NEAU-7082</strain>
    </source>
</reference>
<dbReference type="EMBL" id="WIAO01000063">
    <property type="protein sequence ID" value="MQM28868.1"/>
    <property type="molecule type" value="Genomic_DNA"/>
</dbReference>
<name>A0A6L5GGM0_9ACTN</name>
<accession>A0A6L5GGM0</accession>
<comment type="caution">
    <text evidence="1">The sequence shown here is derived from an EMBL/GenBank/DDBJ whole genome shotgun (WGS) entry which is preliminary data.</text>
</comment>
<protein>
    <recommendedName>
        <fullName evidence="3">Toxin</fullName>
    </recommendedName>
</protein>
<evidence type="ECO:0000313" key="1">
    <source>
        <dbReference type="EMBL" id="MQM28868.1"/>
    </source>
</evidence>
<keyword evidence="2" id="KW-1185">Reference proteome</keyword>
<evidence type="ECO:0008006" key="3">
    <source>
        <dbReference type="Google" id="ProtNLM"/>
    </source>
</evidence>